<evidence type="ECO:0000256" key="5">
    <source>
        <dbReference type="ARBA" id="ARBA00022856"/>
    </source>
</evidence>
<evidence type="ECO:0000313" key="8">
    <source>
        <dbReference type="EMBL" id="OJG18448.1"/>
    </source>
</evidence>
<evidence type="ECO:0000256" key="4">
    <source>
        <dbReference type="ARBA" id="ARBA00022729"/>
    </source>
</evidence>
<dbReference type="RefSeq" id="WP_067394734.1">
    <property type="nucleotide sequence ID" value="NZ_JXKH01000004.1"/>
</dbReference>
<evidence type="ECO:0000256" key="1">
    <source>
        <dbReference type="ARBA" id="ARBA00004196"/>
    </source>
</evidence>
<dbReference type="Gene3D" id="3.10.105.10">
    <property type="entry name" value="Dipeptide-binding Protein, Domain 3"/>
    <property type="match status" value="1"/>
</dbReference>
<dbReference type="AlphaFoldDB" id="A0A1L8RFA6"/>
<dbReference type="PANTHER" id="PTHR30290:SF10">
    <property type="entry name" value="PERIPLASMIC OLIGOPEPTIDE-BINDING PROTEIN-RELATED"/>
    <property type="match status" value="1"/>
</dbReference>
<dbReference type="GO" id="GO:0030288">
    <property type="term" value="C:outer membrane-bounded periplasmic space"/>
    <property type="evidence" value="ECO:0007669"/>
    <property type="project" value="UniProtKB-ARBA"/>
</dbReference>
<dbReference type="PIRSF" id="PIRSF002741">
    <property type="entry name" value="MppA"/>
    <property type="match status" value="1"/>
</dbReference>
<dbReference type="EMBL" id="JXKH01000004">
    <property type="protein sequence ID" value="OJG18448.1"/>
    <property type="molecule type" value="Genomic_DNA"/>
</dbReference>
<evidence type="ECO:0000256" key="6">
    <source>
        <dbReference type="SAM" id="SignalP"/>
    </source>
</evidence>
<evidence type="ECO:0000313" key="9">
    <source>
        <dbReference type="Proteomes" id="UP000181884"/>
    </source>
</evidence>
<dbReference type="CDD" id="cd08504">
    <property type="entry name" value="PBP2_OppA"/>
    <property type="match status" value="1"/>
</dbReference>
<dbReference type="FunFam" id="3.90.76.10:FF:000001">
    <property type="entry name" value="Oligopeptide ABC transporter substrate-binding protein"/>
    <property type="match status" value="1"/>
</dbReference>
<dbReference type="Proteomes" id="UP000181884">
    <property type="component" value="Unassembled WGS sequence"/>
</dbReference>
<reference evidence="8 9" key="1">
    <citation type="submission" date="2014-12" db="EMBL/GenBank/DDBJ databases">
        <title>Draft genome sequences of 29 type strains of Enterococci.</title>
        <authorList>
            <person name="Zhong Z."/>
            <person name="Sun Z."/>
            <person name="Liu W."/>
            <person name="Zhang W."/>
            <person name="Zhang H."/>
        </authorList>
    </citation>
    <scope>NUCLEOTIDE SEQUENCE [LARGE SCALE GENOMIC DNA]</scope>
    <source>
        <strain evidence="8 9">DSM 17029</strain>
    </source>
</reference>
<feature type="signal peptide" evidence="6">
    <location>
        <begin position="1"/>
        <end position="17"/>
    </location>
</feature>
<dbReference type="PANTHER" id="PTHR30290">
    <property type="entry name" value="PERIPLASMIC BINDING COMPONENT OF ABC TRANSPORTER"/>
    <property type="match status" value="1"/>
</dbReference>
<feature type="domain" description="Solute-binding protein family 5" evidence="7">
    <location>
        <begin position="87"/>
        <end position="475"/>
    </location>
</feature>
<dbReference type="STRING" id="214095.RU97_GL001845"/>
<name>A0A1L8RFA6_9ENTE</name>
<keyword evidence="4 6" id="KW-0732">Signal</keyword>
<dbReference type="GO" id="GO:1904680">
    <property type="term" value="F:peptide transmembrane transporter activity"/>
    <property type="evidence" value="ECO:0007669"/>
    <property type="project" value="TreeGrafter"/>
</dbReference>
<keyword evidence="9" id="KW-1185">Reference proteome</keyword>
<evidence type="ECO:0000256" key="3">
    <source>
        <dbReference type="ARBA" id="ARBA00022448"/>
    </source>
</evidence>
<dbReference type="Gene3D" id="3.90.76.10">
    <property type="entry name" value="Dipeptide-binding Protein, Domain 1"/>
    <property type="match status" value="1"/>
</dbReference>
<protein>
    <submittedName>
        <fullName evidence="8">Peptide ABC transporter substrate-binding protein</fullName>
    </submittedName>
</protein>
<dbReference type="GO" id="GO:0043190">
    <property type="term" value="C:ATP-binding cassette (ABC) transporter complex"/>
    <property type="evidence" value="ECO:0007669"/>
    <property type="project" value="InterPro"/>
</dbReference>
<gene>
    <name evidence="8" type="ORF">RU97_GL001845</name>
</gene>
<dbReference type="Pfam" id="PF00496">
    <property type="entry name" value="SBP_bac_5"/>
    <property type="match status" value="1"/>
</dbReference>
<comment type="caution">
    <text evidence="8">The sequence shown here is derived from an EMBL/GenBank/DDBJ whole genome shotgun (WGS) entry which is preliminary data.</text>
</comment>
<dbReference type="Gene3D" id="3.40.190.10">
    <property type="entry name" value="Periplasmic binding protein-like II"/>
    <property type="match status" value="1"/>
</dbReference>
<comment type="subcellular location">
    <subcellularLocation>
        <location evidence="1">Cell envelope</location>
    </subcellularLocation>
</comment>
<dbReference type="FunFam" id="3.10.105.10:FF:000001">
    <property type="entry name" value="Oligopeptide ABC transporter, oligopeptide-binding protein"/>
    <property type="match status" value="1"/>
</dbReference>
<dbReference type="InterPro" id="IPR039424">
    <property type="entry name" value="SBP_5"/>
</dbReference>
<evidence type="ECO:0000256" key="2">
    <source>
        <dbReference type="ARBA" id="ARBA00005695"/>
    </source>
</evidence>
<dbReference type="PROSITE" id="PS51257">
    <property type="entry name" value="PROKAR_LIPOPROTEIN"/>
    <property type="match status" value="1"/>
</dbReference>
<dbReference type="GO" id="GO:0015833">
    <property type="term" value="P:peptide transport"/>
    <property type="evidence" value="ECO:0007669"/>
    <property type="project" value="UniProtKB-KW"/>
</dbReference>
<dbReference type="SUPFAM" id="SSF53850">
    <property type="entry name" value="Periplasmic binding protein-like II"/>
    <property type="match status" value="1"/>
</dbReference>
<keyword evidence="5" id="KW-0653">Protein transport</keyword>
<proteinExistence type="inferred from homology"/>
<evidence type="ECO:0000259" key="7">
    <source>
        <dbReference type="Pfam" id="PF00496"/>
    </source>
</evidence>
<dbReference type="InterPro" id="IPR000914">
    <property type="entry name" value="SBP_5_dom"/>
</dbReference>
<keyword evidence="3" id="KW-0813">Transport</keyword>
<sequence length="557" mass="60584">MKKKWWLGLAVCGLVLAGCTTGGGGNSTDSTGGGSASSGGGGGEQVFNVVVNQEMPSADLSLATDTISFSALNNVYEGLYRLDADSKPQPAGASEAAEVSEDGLTYKIKLREDATWSNGDPVTAADYVYGWQRTVKPETASEYGYLYAPVKNAEKITAGEMDPGELGIKAVGDHELEITLEKATPYFDYLLAFPSFFPQKQTVVEEHGKDYASNSDNAIYNGPFTLADFDGPGTDTEWTYVKNDHYWDKDTVKLDKINVSVVKEASTSLNLFQDGQADDVILTGELAQQMANDPAFVSQKEATTYYLELNQREDNSPFKNENLRKALSYAIDRDALVNSILGDGSVAATGLVPSEMTFSPSGNEDFAKAAGSVLAYDQDKAKEHWEKAKQELGKDTFEFDFLASDTDSTKKILEYIKGAVEGTLDGITLNLSPVPFAVRLDRSNAGDFDILMGGWGADYADASSFTDLFVTGNSYNRGRWSNKEYDEVVKASATTDANNPEKRWEDLIKAEQTIMAEQGVVPVYQKAEAHLRAEKVKGVVAHAAGAQYDYKWTSIEE</sequence>
<accession>A0A1L8RFA6</accession>
<dbReference type="InterPro" id="IPR030678">
    <property type="entry name" value="Peptide/Ni-bd"/>
</dbReference>
<feature type="chain" id="PRO_5039495225" evidence="6">
    <location>
        <begin position="18"/>
        <end position="557"/>
    </location>
</feature>
<organism evidence="8 9">
    <name type="scientific">Enterococcus canis</name>
    <dbReference type="NCBI Taxonomy" id="214095"/>
    <lineage>
        <taxon>Bacteria</taxon>
        <taxon>Bacillati</taxon>
        <taxon>Bacillota</taxon>
        <taxon>Bacilli</taxon>
        <taxon>Lactobacillales</taxon>
        <taxon>Enterococcaceae</taxon>
        <taxon>Enterococcus</taxon>
    </lineage>
</organism>
<keyword evidence="5" id="KW-0571">Peptide transport</keyword>
<comment type="similarity">
    <text evidence="2">Belongs to the bacterial solute-binding protein 5 family.</text>
</comment>